<accession>A0A5C3P398</accession>
<protein>
    <submittedName>
        <fullName evidence="1">Uncharacterized protein</fullName>
    </submittedName>
</protein>
<sequence>MHLMFENVLKNLLLLWTGNYKGLDTGTGEYQLNPSVLDAIGAASAGSGDTIPSAFGPRSPNMANDKTSWTADSLSFWSLYVAPVVLQGRFLHRRYYNHFVRLVKLIHLCLAFEITIEEIDELRRGFVDWVKDYEKIYYQYDPERLSTCPVTIHALLHIADSIVWAGPVWTSWAFPMERYCGSLQGAIRSRRYPYASLNRHVLDRARLTHIKLIYNLEETLSLKPPSLHGFYRAICIPGYQTCALLPPHRTPEAGALTTDIRNKIVGALCTRFNGTMTNTRTALAAATIEEWGRFCILPEGDIIRTASFGKSTDQPTTQVKFGQAERDATFVRYEALVDRNARHRNAAVQLQRATFYGRLEHVLAVYCPPILGSSLRTSETVLFAVVRTCDIEETHSSLDIHYYSKETTLDVLDITTIQCLVGRIRDRGRCAIIDHSGALSRAIYDEDEGEED</sequence>
<name>A0A5C3P398_9APHY</name>
<evidence type="ECO:0000313" key="1">
    <source>
        <dbReference type="EMBL" id="TFK82780.1"/>
    </source>
</evidence>
<dbReference type="EMBL" id="ML211451">
    <property type="protein sequence ID" value="TFK82780.1"/>
    <property type="molecule type" value="Genomic_DNA"/>
</dbReference>
<dbReference type="InParanoid" id="A0A5C3P398"/>
<dbReference type="PANTHER" id="PTHR46579:SF1">
    <property type="entry name" value="F5_8 TYPE C DOMAIN-CONTAINING PROTEIN"/>
    <property type="match status" value="1"/>
</dbReference>
<evidence type="ECO:0000313" key="2">
    <source>
        <dbReference type="Proteomes" id="UP000308197"/>
    </source>
</evidence>
<reference evidence="1 2" key="1">
    <citation type="journal article" date="2019" name="Nat. Ecol. Evol.">
        <title>Megaphylogeny resolves global patterns of mushroom evolution.</title>
        <authorList>
            <person name="Varga T."/>
            <person name="Krizsan K."/>
            <person name="Foldi C."/>
            <person name="Dima B."/>
            <person name="Sanchez-Garcia M."/>
            <person name="Sanchez-Ramirez S."/>
            <person name="Szollosi G.J."/>
            <person name="Szarkandi J.G."/>
            <person name="Papp V."/>
            <person name="Albert L."/>
            <person name="Andreopoulos W."/>
            <person name="Angelini C."/>
            <person name="Antonin V."/>
            <person name="Barry K.W."/>
            <person name="Bougher N.L."/>
            <person name="Buchanan P."/>
            <person name="Buyck B."/>
            <person name="Bense V."/>
            <person name="Catcheside P."/>
            <person name="Chovatia M."/>
            <person name="Cooper J."/>
            <person name="Damon W."/>
            <person name="Desjardin D."/>
            <person name="Finy P."/>
            <person name="Geml J."/>
            <person name="Haridas S."/>
            <person name="Hughes K."/>
            <person name="Justo A."/>
            <person name="Karasinski D."/>
            <person name="Kautmanova I."/>
            <person name="Kiss B."/>
            <person name="Kocsube S."/>
            <person name="Kotiranta H."/>
            <person name="LaButti K.M."/>
            <person name="Lechner B.E."/>
            <person name="Liimatainen K."/>
            <person name="Lipzen A."/>
            <person name="Lukacs Z."/>
            <person name="Mihaltcheva S."/>
            <person name="Morgado L.N."/>
            <person name="Niskanen T."/>
            <person name="Noordeloos M.E."/>
            <person name="Ohm R.A."/>
            <person name="Ortiz-Santana B."/>
            <person name="Ovrebo C."/>
            <person name="Racz N."/>
            <person name="Riley R."/>
            <person name="Savchenko A."/>
            <person name="Shiryaev A."/>
            <person name="Soop K."/>
            <person name="Spirin V."/>
            <person name="Szebenyi C."/>
            <person name="Tomsovsky M."/>
            <person name="Tulloss R.E."/>
            <person name="Uehling J."/>
            <person name="Grigoriev I.V."/>
            <person name="Vagvolgyi C."/>
            <person name="Papp T."/>
            <person name="Martin F.M."/>
            <person name="Miettinen O."/>
            <person name="Hibbett D.S."/>
            <person name="Nagy L.G."/>
        </authorList>
    </citation>
    <scope>NUCLEOTIDE SEQUENCE [LARGE SCALE GENOMIC DNA]</scope>
    <source>
        <strain evidence="1 2">HHB13444</strain>
    </source>
</reference>
<organism evidence="1 2">
    <name type="scientific">Polyporus arcularius HHB13444</name>
    <dbReference type="NCBI Taxonomy" id="1314778"/>
    <lineage>
        <taxon>Eukaryota</taxon>
        <taxon>Fungi</taxon>
        <taxon>Dikarya</taxon>
        <taxon>Basidiomycota</taxon>
        <taxon>Agaricomycotina</taxon>
        <taxon>Agaricomycetes</taxon>
        <taxon>Polyporales</taxon>
        <taxon>Polyporaceae</taxon>
        <taxon>Polyporus</taxon>
    </lineage>
</organism>
<dbReference type="Proteomes" id="UP000308197">
    <property type="component" value="Unassembled WGS sequence"/>
</dbReference>
<proteinExistence type="predicted"/>
<gene>
    <name evidence="1" type="ORF">K466DRAFT_499707</name>
</gene>
<dbReference type="STRING" id="1314778.A0A5C3P398"/>
<keyword evidence="2" id="KW-1185">Reference proteome</keyword>
<dbReference type="PANTHER" id="PTHR46579">
    <property type="entry name" value="F5/8 TYPE C DOMAIN-CONTAINING PROTEIN-RELATED"/>
    <property type="match status" value="1"/>
</dbReference>
<dbReference type="AlphaFoldDB" id="A0A5C3P398"/>